<comment type="caution">
    <text evidence="3">The sequence shown here is derived from an EMBL/GenBank/DDBJ whole genome shotgun (WGS) entry which is preliminary data.</text>
</comment>
<proteinExistence type="predicted"/>
<organism evidence="3 4">
    <name type="scientific">Seohaeicola nanhaiensis</name>
    <dbReference type="NCBI Taxonomy" id="1387282"/>
    <lineage>
        <taxon>Bacteria</taxon>
        <taxon>Pseudomonadati</taxon>
        <taxon>Pseudomonadota</taxon>
        <taxon>Alphaproteobacteria</taxon>
        <taxon>Rhodobacterales</taxon>
        <taxon>Roseobacteraceae</taxon>
        <taxon>Seohaeicola</taxon>
    </lineage>
</organism>
<dbReference type="EMBL" id="JBHSGI010000016">
    <property type="protein sequence ID" value="MFC4669624.1"/>
    <property type="molecule type" value="Genomic_DNA"/>
</dbReference>
<evidence type="ECO:0000256" key="1">
    <source>
        <dbReference type="SAM" id="MobiDB-lite"/>
    </source>
</evidence>
<evidence type="ECO:0000313" key="4">
    <source>
        <dbReference type="Proteomes" id="UP001595973"/>
    </source>
</evidence>
<name>A0ABV9KI49_9RHOB</name>
<dbReference type="InterPro" id="IPR021323">
    <property type="entry name" value="DUF2927"/>
</dbReference>
<evidence type="ECO:0000313" key="3">
    <source>
        <dbReference type="EMBL" id="MFC4669624.1"/>
    </source>
</evidence>
<feature type="chain" id="PRO_5046477927" evidence="2">
    <location>
        <begin position="16"/>
        <end position="307"/>
    </location>
</feature>
<evidence type="ECO:0000256" key="2">
    <source>
        <dbReference type="SAM" id="SignalP"/>
    </source>
</evidence>
<dbReference type="PROSITE" id="PS51257">
    <property type="entry name" value="PROKAR_LIPOPROTEIN"/>
    <property type="match status" value="1"/>
</dbReference>
<keyword evidence="4" id="KW-1185">Reference proteome</keyword>
<reference evidence="4" key="1">
    <citation type="journal article" date="2019" name="Int. J. Syst. Evol. Microbiol.">
        <title>The Global Catalogue of Microorganisms (GCM) 10K type strain sequencing project: providing services to taxonomists for standard genome sequencing and annotation.</title>
        <authorList>
            <consortium name="The Broad Institute Genomics Platform"/>
            <consortium name="The Broad Institute Genome Sequencing Center for Infectious Disease"/>
            <person name="Wu L."/>
            <person name="Ma J."/>
        </authorList>
    </citation>
    <scope>NUCLEOTIDE SEQUENCE [LARGE SCALE GENOMIC DNA]</scope>
    <source>
        <strain evidence="4">CGMCC 4.7283</strain>
    </source>
</reference>
<dbReference type="RefSeq" id="WP_380718056.1">
    <property type="nucleotide sequence ID" value="NZ_JBHSGI010000016.1"/>
</dbReference>
<dbReference type="Pfam" id="PF11150">
    <property type="entry name" value="DUF2927"/>
    <property type="match status" value="1"/>
</dbReference>
<dbReference type="Proteomes" id="UP001595973">
    <property type="component" value="Unassembled WGS sequence"/>
</dbReference>
<feature type="signal peptide" evidence="2">
    <location>
        <begin position="1"/>
        <end position="15"/>
    </location>
</feature>
<accession>A0ABV9KI49</accession>
<sequence length="307" mass="33631">MAAGLRMVCATLALAALTACTDPPRVADPGPVTRPVQPPETAAQPSDASLELAGYYRRLEADQLARGLMRTDGGGPDTPFDETDLLRDFEALVFSDEYQRGAGSGGRLNRWATPVRIGLEFGPSVGQDRQRRDQNEVAAYAARLSRVTGHAVSTVQSGANFHILVVGEDDKAFAEQRAREVLPQLTRSDLALLRNLPREYYCLVLTVPNLQTYTHTGAIVLIRNEHSGLMRESCFHEEIAQGLGIPNDSPRARPSIFNDDDEFALLTHHDELLLKMLYDPRLKPGMTAAEARPIATQIARELMGGES</sequence>
<keyword evidence="2" id="KW-0732">Signal</keyword>
<gene>
    <name evidence="3" type="ORF">ACFO5X_13760</name>
</gene>
<protein>
    <submittedName>
        <fullName evidence="3">DUF2927 domain-containing protein</fullName>
    </submittedName>
</protein>
<feature type="region of interest" description="Disordered" evidence="1">
    <location>
        <begin position="23"/>
        <end position="48"/>
    </location>
</feature>